<dbReference type="InterPro" id="IPR013196">
    <property type="entry name" value="HTH_11"/>
</dbReference>
<dbReference type="PANTHER" id="PTHR12835:SF5">
    <property type="entry name" value="BIOTIN--PROTEIN LIGASE"/>
    <property type="match status" value="1"/>
</dbReference>
<dbReference type="InterPro" id="IPR036390">
    <property type="entry name" value="WH_DNA-bd_sf"/>
</dbReference>
<evidence type="ECO:0000256" key="3">
    <source>
        <dbReference type="ARBA" id="ARBA00022840"/>
    </source>
</evidence>
<dbReference type="Pfam" id="PF03099">
    <property type="entry name" value="BPL_LplA_LipB"/>
    <property type="match status" value="1"/>
</dbReference>
<dbReference type="CDD" id="cd16442">
    <property type="entry name" value="BPL"/>
    <property type="match status" value="1"/>
</dbReference>
<reference evidence="5" key="2">
    <citation type="submission" date="2021-04" db="EMBL/GenBank/DDBJ databases">
        <authorList>
            <person name="Dong X."/>
        </authorList>
    </citation>
    <scope>NUCLEOTIDE SEQUENCE</scope>
    <source>
        <strain evidence="5">LLY</strain>
    </source>
</reference>
<evidence type="ECO:0000256" key="2">
    <source>
        <dbReference type="ARBA" id="ARBA00022741"/>
    </source>
</evidence>
<dbReference type="Gene3D" id="1.10.10.10">
    <property type="entry name" value="Winged helix-like DNA-binding domain superfamily/Winged helix DNA-binding domain"/>
    <property type="match status" value="1"/>
</dbReference>
<dbReference type="Pfam" id="PF02237">
    <property type="entry name" value="BPL_C"/>
    <property type="match status" value="1"/>
</dbReference>
<dbReference type="GO" id="GO:0004077">
    <property type="term" value="F:biotin--[biotin carboxyl-carrier protein] ligase activity"/>
    <property type="evidence" value="ECO:0007669"/>
    <property type="project" value="UniProtKB-EC"/>
</dbReference>
<protein>
    <submittedName>
        <fullName evidence="5">Biotin--[acetyl-CoA-carboxylase] ligase</fullName>
        <ecNumber evidence="5">6.3.4.15</ecNumber>
    </submittedName>
</protein>
<dbReference type="EMBL" id="JAGSOI010000005">
    <property type="protein sequence ID" value="MCM1985860.1"/>
    <property type="molecule type" value="Genomic_DNA"/>
</dbReference>
<dbReference type="SUPFAM" id="SSF55681">
    <property type="entry name" value="Class II aaRS and biotin synthetases"/>
    <property type="match status" value="1"/>
</dbReference>
<keyword evidence="1 5" id="KW-0436">Ligase</keyword>
<dbReference type="InterPro" id="IPR036388">
    <property type="entry name" value="WH-like_DNA-bd_sf"/>
</dbReference>
<evidence type="ECO:0000256" key="1">
    <source>
        <dbReference type="ARBA" id="ARBA00022598"/>
    </source>
</evidence>
<keyword evidence="3" id="KW-0067">ATP-binding</keyword>
<dbReference type="SUPFAM" id="SSF50037">
    <property type="entry name" value="C-terminal domain of transcriptional repressors"/>
    <property type="match status" value="1"/>
</dbReference>
<gene>
    <name evidence="5" type="ORF">KDK67_02345</name>
</gene>
<dbReference type="SUPFAM" id="SSF46785">
    <property type="entry name" value="Winged helix' DNA-binding domain"/>
    <property type="match status" value="1"/>
</dbReference>
<evidence type="ECO:0000259" key="4">
    <source>
        <dbReference type="PROSITE" id="PS51733"/>
    </source>
</evidence>
<dbReference type="PROSITE" id="PS51733">
    <property type="entry name" value="BPL_LPL_CATALYTIC"/>
    <property type="match status" value="1"/>
</dbReference>
<dbReference type="Pfam" id="PF08279">
    <property type="entry name" value="HTH_11"/>
    <property type="match status" value="1"/>
</dbReference>
<dbReference type="InterPro" id="IPR004408">
    <property type="entry name" value="Biotin_CoA_COase_ligase"/>
</dbReference>
<dbReference type="Proteomes" id="UP001056766">
    <property type="component" value="Unassembled WGS sequence"/>
</dbReference>
<comment type="caution">
    <text evidence="5">The sequence shown here is derived from an EMBL/GenBank/DDBJ whole genome shotgun (WGS) entry which is preliminary data.</text>
</comment>
<dbReference type="RefSeq" id="WP_250867231.1">
    <property type="nucleotide sequence ID" value="NZ_JAGSOI010000005.1"/>
</dbReference>
<keyword evidence="6" id="KW-1185">Reference proteome</keyword>
<keyword evidence="2" id="KW-0547">Nucleotide-binding</keyword>
<evidence type="ECO:0000313" key="6">
    <source>
        <dbReference type="Proteomes" id="UP001056766"/>
    </source>
</evidence>
<name>A0A9E4ZCN4_9EURY</name>
<sequence length="321" mass="34844">MTDKKMDIIRALKNAGTDPISGEELGQRLGISRTMVWKYIKALGEEGYVIKSSPGSGHVLVSAPDKLYPSEIMDGLDTSIIGVDIRYFDEVDSTNDIAKKMGPLSDEGSVVIAEIQDSGRGRKGGHWVSPRGGVWMSVILKPNVVPAYAPRFTLMAGVAVARAIREFGIEASLKWPNDVLVGDKKVCGILTEMDAETDQINFVVIGMGINVNVSIEDLSEDIRSSSTSLSEIKGEELDRIAFVQALLRALEDEYVRSKTLGFDSILEEWRSLSSTIGRDVDVVTPQRMISGKAVGITENGTLLVETAEGLEEIVAGSCIHR</sequence>
<dbReference type="GO" id="GO:0005524">
    <property type="term" value="F:ATP binding"/>
    <property type="evidence" value="ECO:0007669"/>
    <property type="project" value="UniProtKB-KW"/>
</dbReference>
<dbReference type="Gene3D" id="3.30.930.10">
    <property type="entry name" value="Bira Bifunctional Protein, Domain 2"/>
    <property type="match status" value="1"/>
</dbReference>
<dbReference type="GO" id="GO:0005737">
    <property type="term" value="C:cytoplasm"/>
    <property type="evidence" value="ECO:0007669"/>
    <property type="project" value="TreeGrafter"/>
</dbReference>
<dbReference type="InterPro" id="IPR003142">
    <property type="entry name" value="BPL_C"/>
</dbReference>
<dbReference type="Gene3D" id="2.30.30.100">
    <property type="match status" value="1"/>
</dbReference>
<dbReference type="InterPro" id="IPR008988">
    <property type="entry name" value="Transcriptional_repressor_C"/>
</dbReference>
<proteinExistence type="inferred from homology"/>
<dbReference type="GO" id="GO:0006355">
    <property type="term" value="P:regulation of DNA-templated transcription"/>
    <property type="evidence" value="ECO:0007669"/>
    <property type="project" value="InterPro"/>
</dbReference>
<feature type="domain" description="BPL/LPL catalytic" evidence="4">
    <location>
        <begin position="70"/>
        <end position="258"/>
    </location>
</feature>
<dbReference type="NCBIfam" id="TIGR00121">
    <property type="entry name" value="birA_ligase"/>
    <property type="match status" value="1"/>
</dbReference>
<reference evidence="5" key="1">
    <citation type="journal article" date="2021" name="mSystems">
        <title>Bacteria and Archaea Synergistically Convert Glycine Betaine to Biogenic Methane in the Formosa Cold Seep of the South China Sea.</title>
        <authorList>
            <person name="Li L."/>
            <person name="Zhang W."/>
            <person name="Zhang S."/>
            <person name="Song L."/>
            <person name="Sun Q."/>
            <person name="Zhang H."/>
            <person name="Xiang H."/>
            <person name="Dong X."/>
        </authorList>
    </citation>
    <scope>NUCLEOTIDE SEQUENCE</scope>
    <source>
        <strain evidence="5">LLY</strain>
    </source>
</reference>
<dbReference type="HAMAP" id="MF_00978">
    <property type="entry name" value="Bifunct_BirA"/>
    <property type="match status" value="1"/>
</dbReference>
<dbReference type="InterPro" id="IPR004143">
    <property type="entry name" value="BPL_LPL_catalytic"/>
</dbReference>
<dbReference type="EC" id="6.3.4.15" evidence="5"/>
<dbReference type="PANTHER" id="PTHR12835">
    <property type="entry name" value="BIOTIN PROTEIN LIGASE"/>
    <property type="match status" value="1"/>
</dbReference>
<dbReference type="AlphaFoldDB" id="A0A9E4ZCN4"/>
<accession>A0A9E4ZCN4</accession>
<evidence type="ECO:0000313" key="5">
    <source>
        <dbReference type="EMBL" id="MCM1985860.1"/>
    </source>
</evidence>
<dbReference type="InterPro" id="IPR030855">
    <property type="entry name" value="Bifunct_BirA"/>
</dbReference>
<organism evidence="5 6">
    <name type="scientific">Methanococcoides seepicolus</name>
    <dbReference type="NCBI Taxonomy" id="2828780"/>
    <lineage>
        <taxon>Archaea</taxon>
        <taxon>Methanobacteriati</taxon>
        <taxon>Methanobacteriota</taxon>
        <taxon>Stenosarchaea group</taxon>
        <taxon>Methanomicrobia</taxon>
        <taxon>Methanosarcinales</taxon>
        <taxon>Methanosarcinaceae</taxon>
        <taxon>Methanococcoides</taxon>
    </lineage>
</organism>
<dbReference type="InterPro" id="IPR045864">
    <property type="entry name" value="aa-tRNA-synth_II/BPL/LPL"/>
</dbReference>